<dbReference type="Proteomes" id="UP001606301">
    <property type="component" value="Unassembled WGS sequence"/>
</dbReference>
<keyword evidence="1" id="KW-0472">Membrane</keyword>
<evidence type="ECO:0000313" key="2">
    <source>
        <dbReference type="EMBL" id="MFG6443574.1"/>
    </source>
</evidence>
<dbReference type="EMBL" id="JBIGHW010000039">
    <property type="protein sequence ID" value="MFG6443574.1"/>
    <property type="molecule type" value="Genomic_DNA"/>
</dbReference>
<sequence>MLSSILSQFRSHQEERKPPTVFHQSLMLVQDVEAHLVGDVANRVPILGSLQRHLWLPTKFVVIGLSSKVQALVTWTLASLVFLMMKNWIMGQVASDPLLGQGLSWVCVICPIALALFPMPSVRASTGVSSDDAEFAAQALRRRGLATKTRVVIVQQTLKVFEERCKTRLQSLTWLVNLSWAGWGYLFVKGMEAAMAGKPPTTEAFIASVALFYGVLFFYLAISSYESALSRLFRTVDVACSDIQLSEEPTISSQSI</sequence>
<proteinExistence type="predicted"/>
<feature type="transmembrane region" description="Helical" evidence="1">
    <location>
        <begin position="97"/>
        <end position="117"/>
    </location>
</feature>
<keyword evidence="3" id="KW-1185">Reference proteome</keyword>
<name>A0ABW7FQG1_9BURK</name>
<protein>
    <recommendedName>
        <fullName evidence="4">ABC transmembrane type-1 domain-containing protein</fullName>
    </recommendedName>
</protein>
<reference evidence="2 3" key="1">
    <citation type="submission" date="2024-08" db="EMBL/GenBank/DDBJ databases">
        <authorList>
            <person name="Lu H."/>
        </authorList>
    </citation>
    <scope>NUCLEOTIDE SEQUENCE [LARGE SCALE GENOMIC DNA]</scope>
    <source>
        <strain evidence="2 3">LKC17W</strain>
    </source>
</reference>
<feature type="transmembrane region" description="Helical" evidence="1">
    <location>
        <begin position="60"/>
        <end position="85"/>
    </location>
</feature>
<feature type="transmembrane region" description="Helical" evidence="1">
    <location>
        <begin position="204"/>
        <end position="222"/>
    </location>
</feature>
<comment type="caution">
    <text evidence="2">The sequence shown here is derived from an EMBL/GenBank/DDBJ whole genome shotgun (WGS) entry which is preliminary data.</text>
</comment>
<feature type="transmembrane region" description="Helical" evidence="1">
    <location>
        <begin position="169"/>
        <end position="188"/>
    </location>
</feature>
<keyword evidence="1" id="KW-0812">Transmembrane</keyword>
<dbReference type="RefSeq" id="WP_394402377.1">
    <property type="nucleotide sequence ID" value="NZ_JBIGHW010000039.1"/>
</dbReference>
<evidence type="ECO:0008006" key="4">
    <source>
        <dbReference type="Google" id="ProtNLM"/>
    </source>
</evidence>
<accession>A0ABW7FQG1</accession>
<organism evidence="2 3">
    <name type="scientific">Pelomonas margarita</name>
    <dbReference type="NCBI Taxonomy" id="3299031"/>
    <lineage>
        <taxon>Bacteria</taxon>
        <taxon>Pseudomonadati</taxon>
        <taxon>Pseudomonadota</taxon>
        <taxon>Betaproteobacteria</taxon>
        <taxon>Burkholderiales</taxon>
        <taxon>Sphaerotilaceae</taxon>
        <taxon>Roseateles</taxon>
    </lineage>
</organism>
<keyword evidence="1" id="KW-1133">Transmembrane helix</keyword>
<gene>
    <name evidence="2" type="ORF">ACG0Z3_23065</name>
</gene>
<evidence type="ECO:0000256" key="1">
    <source>
        <dbReference type="SAM" id="Phobius"/>
    </source>
</evidence>
<evidence type="ECO:0000313" key="3">
    <source>
        <dbReference type="Proteomes" id="UP001606301"/>
    </source>
</evidence>